<gene>
    <name evidence="2" type="ORF">bhn_I2249</name>
</gene>
<dbReference type="Pfam" id="PF13472">
    <property type="entry name" value="Lipase_GDSL_2"/>
    <property type="match status" value="1"/>
</dbReference>
<sequence>MSNILAFGDSNTWGLIPGTTDRYDWGIRWTSLVQEELKDNARIIEDGLCGRTTVFEDQLRPFRKGAETLSLSLESNYPLDAAIIMLGTNDCKKRFGANPHIIGKGLEICLDELEKYVDPENILVISPIELGAEVWRPEKDPEFDSFSVETSKGLKEEYQRIASKRGDQFLAASDFAMPSSVDDEHMDEGGHSNLANAVVKKLHDMKVT</sequence>
<dbReference type="OrthoDB" id="164654at2"/>
<dbReference type="KEGG" id="bhu:bhn_I2249"/>
<evidence type="ECO:0000313" key="2">
    <source>
        <dbReference type="EMBL" id="AOZ97282.1"/>
    </source>
</evidence>
<feature type="domain" description="SGNH hydrolase-type esterase" evidence="1">
    <location>
        <begin position="6"/>
        <end position="187"/>
    </location>
</feature>
<organism evidence="2 3">
    <name type="scientific">Butyrivibrio hungatei</name>
    <dbReference type="NCBI Taxonomy" id="185008"/>
    <lineage>
        <taxon>Bacteria</taxon>
        <taxon>Bacillati</taxon>
        <taxon>Bacillota</taxon>
        <taxon>Clostridia</taxon>
        <taxon>Lachnospirales</taxon>
        <taxon>Lachnospiraceae</taxon>
        <taxon>Butyrivibrio</taxon>
    </lineage>
</organism>
<evidence type="ECO:0000313" key="3">
    <source>
        <dbReference type="Proteomes" id="UP000179284"/>
    </source>
</evidence>
<accession>A0A1D9P464</accession>
<dbReference type="RefSeq" id="WP_071176899.1">
    <property type="nucleotide sequence ID" value="NZ_CP017831.1"/>
</dbReference>
<proteinExistence type="predicted"/>
<dbReference type="InterPro" id="IPR013830">
    <property type="entry name" value="SGNH_hydro"/>
</dbReference>
<keyword evidence="3" id="KW-1185">Reference proteome</keyword>
<protein>
    <submittedName>
        <fullName evidence="2">GDSL-like lipase/acylhydrolase</fullName>
    </submittedName>
</protein>
<dbReference type="Proteomes" id="UP000179284">
    <property type="component" value="Chromosome I"/>
</dbReference>
<dbReference type="Gene3D" id="3.40.50.1110">
    <property type="entry name" value="SGNH hydrolase"/>
    <property type="match status" value="1"/>
</dbReference>
<dbReference type="AlphaFoldDB" id="A0A1D9P464"/>
<dbReference type="SUPFAM" id="SSF52266">
    <property type="entry name" value="SGNH hydrolase"/>
    <property type="match status" value="1"/>
</dbReference>
<dbReference type="InterPro" id="IPR036514">
    <property type="entry name" value="SGNH_hydro_sf"/>
</dbReference>
<reference evidence="3" key="1">
    <citation type="submission" date="2016-10" db="EMBL/GenBank/DDBJ databases">
        <title>The complete genome sequence of the rumen bacterium Butyrivibrio hungatei MB2003.</title>
        <authorList>
            <person name="Palevich N."/>
            <person name="Kelly W.J."/>
            <person name="Leahy S.C."/>
            <person name="Altermann E."/>
            <person name="Rakonjac J."/>
            <person name="Attwood G.T."/>
        </authorList>
    </citation>
    <scope>NUCLEOTIDE SEQUENCE [LARGE SCALE GENOMIC DNA]</scope>
    <source>
        <strain evidence="3">MB2003</strain>
    </source>
</reference>
<name>A0A1D9P464_9FIRM</name>
<dbReference type="EMBL" id="CP017831">
    <property type="protein sequence ID" value="AOZ97282.1"/>
    <property type="molecule type" value="Genomic_DNA"/>
</dbReference>
<evidence type="ECO:0000259" key="1">
    <source>
        <dbReference type="Pfam" id="PF13472"/>
    </source>
</evidence>